<keyword evidence="6" id="KW-0769">Symport</keyword>
<feature type="transmembrane region" description="Helical" evidence="11">
    <location>
        <begin position="117"/>
        <end position="141"/>
    </location>
</feature>
<dbReference type="PROSITE" id="PS00457">
    <property type="entry name" value="NA_SOLUT_SYMP_2"/>
    <property type="match status" value="1"/>
</dbReference>
<dbReference type="GO" id="GO:0015293">
    <property type="term" value="F:symporter activity"/>
    <property type="evidence" value="ECO:0007669"/>
    <property type="project" value="UniProtKB-KW"/>
</dbReference>
<dbReference type="InterPro" id="IPR050277">
    <property type="entry name" value="Sodium:Solute_Symporter"/>
</dbReference>
<evidence type="ECO:0000256" key="11">
    <source>
        <dbReference type="SAM" id="Phobius"/>
    </source>
</evidence>
<feature type="transmembrane region" description="Helical" evidence="11">
    <location>
        <begin position="43"/>
        <end position="66"/>
    </location>
</feature>
<feature type="transmembrane region" description="Helical" evidence="11">
    <location>
        <begin position="405"/>
        <end position="422"/>
    </location>
</feature>
<keyword evidence="13" id="KW-1185">Reference proteome</keyword>
<dbReference type="Proteomes" id="UP000494108">
    <property type="component" value="Unassembled WGS sequence"/>
</dbReference>
<protein>
    <submittedName>
        <fullName evidence="12">Osmoregulated proline transporter OpuE</fullName>
    </submittedName>
</protein>
<feature type="transmembrane region" description="Helical" evidence="11">
    <location>
        <begin position="6"/>
        <end position="23"/>
    </location>
</feature>
<dbReference type="EMBL" id="CADIJX010000004">
    <property type="protein sequence ID" value="CAB3661390.1"/>
    <property type="molecule type" value="Genomic_DNA"/>
</dbReference>
<evidence type="ECO:0000256" key="3">
    <source>
        <dbReference type="ARBA" id="ARBA00022448"/>
    </source>
</evidence>
<evidence type="ECO:0000256" key="2">
    <source>
        <dbReference type="ARBA" id="ARBA00006434"/>
    </source>
</evidence>
<accession>A0A6S6Z4A2</accession>
<organism evidence="12 13">
    <name type="scientific">Achromobacter pestifer</name>
    <dbReference type="NCBI Taxonomy" id="1353889"/>
    <lineage>
        <taxon>Bacteria</taxon>
        <taxon>Pseudomonadati</taxon>
        <taxon>Pseudomonadota</taxon>
        <taxon>Betaproteobacteria</taxon>
        <taxon>Burkholderiales</taxon>
        <taxon>Alcaligenaceae</taxon>
        <taxon>Achromobacter</taxon>
    </lineage>
</organism>
<feature type="transmembrane region" description="Helical" evidence="11">
    <location>
        <begin position="308"/>
        <end position="333"/>
    </location>
</feature>
<dbReference type="GO" id="GO:0005886">
    <property type="term" value="C:plasma membrane"/>
    <property type="evidence" value="ECO:0007669"/>
    <property type="project" value="TreeGrafter"/>
</dbReference>
<keyword evidence="4" id="KW-1003">Cell membrane</keyword>
<evidence type="ECO:0000256" key="6">
    <source>
        <dbReference type="ARBA" id="ARBA00022847"/>
    </source>
</evidence>
<keyword evidence="7 11" id="KW-1133">Transmembrane helix</keyword>
<feature type="transmembrane region" description="Helical" evidence="11">
    <location>
        <begin position="354"/>
        <end position="374"/>
    </location>
</feature>
<feature type="transmembrane region" description="Helical" evidence="11">
    <location>
        <begin position="147"/>
        <end position="168"/>
    </location>
</feature>
<feature type="transmembrane region" description="Helical" evidence="11">
    <location>
        <begin position="259"/>
        <end position="283"/>
    </location>
</feature>
<evidence type="ECO:0000313" key="13">
    <source>
        <dbReference type="Proteomes" id="UP000494108"/>
    </source>
</evidence>
<sequence>MILDIGVVVVYMAGMLLLGWYGMRRAKTHEDFLVAGRNLGPGLYMGTMAATVLGGASTVGTVRLGYVYGISGFWLCAALGLGIIVLNLVLAKPLLKLRIFTVTQVLERRFSASTKRVSAVVMMAYALMLAATSVIAIGTVMQVLFGLPFWIAILVGGGVVTLYSAVGGMWSLTLTDIVQFVIKTVGLMFVLLPICLARVGGWDELVARLPAASFDVANIGWSTIVTYFVIYFLGILIGQEIWQRVFTARNERVARVAGTAAGLYCIVYGLVGALIGMTAKVLLPDLDNVNNAFAAIVQASLPDGIRGLVIAAALAAMMSTASAAMLATSTVLAEDLLPALRGGRSFTDVRVHRVITLLAGGAALSIALIVDDVLSALTSAYNLLVGGMLIPLLGAIYWRRATTAGAIASMLLGCLTAIGFMVKDGLAANTPIYAALAASAVSFVVISLMSRAGASDYRDTALPQPEAD</sequence>
<dbReference type="PROSITE" id="PS50283">
    <property type="entry name" value="NA_SOLUT_SYMP_3"/>
    <property type="match status" value="1"/>
</dbReference>
<feature type="transmembrane region" description="Helical" evidence="11">
    <location>
        <begin position="180"/>
        <end position="199"/>
    </location>
</feature>
<dbReference type="Pfam" id="PF00474">
    <property type="entry name" value="SSF"/>
    <property type="match status" value="1"/>
</dbReference>
<keyword evidence="3" id="KW-0813">Transport</keyword>
<dbReference type="GO" id="GO:0046942">
    <property type="term" value="P:carboxylic acid transport"/>
    <property type="evidence" value="ECO:0007669"/>
    <property type="project" value="UniProtKB-ARBA"/>
</dbReference>
<feature type="transmembrane region" description="Helical" evidence="11">
    <location>
        <begin position="428"/>
        <end position="449"/>
    </location>
</feature>
<dbReference type="Gene3D" id="1.20.1730.10">
    <property type="entry name" value="Sodium/glucose cotransporter"/>
    <property type="match status" value="1"/>
</dbReference>
<reference evidence="12 13" key="1">
    <citation type="submission" date="2020-04" db="EMBL/GenBank/DDBJ databases">
        <authorList>
            <person name="De Canck E."/>
        </authorList>
    </citation>
    <scope>NUCLEOTIDE SEQUENCE [LARGE SCALE GENOMIC DNA]</scope>
    <source>
        <strain evidence="12 13">LMG 3431</strain>
    </source>
</reference>
<evidence type="ECO:0000256" key="9">
    <source>
        <dbReference type="ARBA" id="ARBA00023201"/>
    </source>
</evidence>
<feature type="transmembrane region" description="Helical" evidence="11">
    <location>
        <begin position="72"/>
        <end position="90"/>
    </location>
</feature>
<dbReference type="InterPro" id="IPR038377">
    <property type="entry name" value="Na/Glc_symporter_sf"/>
</dbReference>
<comment type="subcellular location">
    <subcellularLocation>
        <location evidence="1">Membrane</location>
        <topology evidence="1">Multi-pass membrane protein</topology>
    </subcellularLocation>
</comment>
<dbReference type="PANTHER" id="PTHR48086:SF7">
    <property type="entry name" value="SODIUM-SOLUTE SYMPORTER-RELATED"/>
    <property type="match status" value="1"/>
</dbReference>
<dbReference type="GO" id="GO:0006814">
    <property type="term" value="P:sodium ion transport"/>
    <property type="evidence" value="ECO:0007669"/>
    <property type="project" value="UniProtKB-KW"/>
</dbReference>
<evidence type="ECO:0000256" key="4">
    <source>
        <dbReference type="ARBA" id="ARBA00022475"/>
    </source>
</evidence>
<evidence type="ECO:0000256" key="8">
    <source>
        <dbReference type="ARBA" id="ARBA00023136"/>
    </source>
</evidence>
<feature type="transmembrane region" description="Helical" evidence="11">
    <location>
        <begin position="380"/>
        <end position="398"/>
    </location>
</feature>
<dbReference type="InterPro" id="IPR001734">
    <property type="entry name" value="Na/solute_symporter"/>
</dbReference>
<dbReference type="RefSeq" id="WP_175175631.1">
    <property type="nucleotide sequence ID" value="NZ_CADIJX010000004.1"/>
</dbReference>
<comment type="similarity">
    <text evidence="2 10">Belongs to the sodium:solute symporter (SSF) (TC 2.A.21) family.</text>
</comment>
<evidence type="ECO:0000256" key="1">
    <source>
        <dbReference type="ARBA" id="ARBA00004141"/>
    </source>
</evidence>
<evidence type="ECO:0000256" key="7">
    <source>
        <dbReference type="ARBA" id="ARBA00022989"/>
    </source>
</evidence>
<dbReference type="AlphaFoldDB" id="A0A6S6Z4A2"/>
<evidence type="ECO:0000256" key="10">
    <source>
        <dbReference type="RuleBase" id="RU362091"/>
    </source>
</evidence>
<keyword evidence="9" id="KW-0739">Sodium transport</keyword>
<dbReference type="PANTHER" id="PTHR48086">
    <property type="entry name" value="SODIUM/PROLINE SYMPORTER-RELATED"/>
    <property type="match status" value="1"/>
</dbReference>
<keyword evidence="9" id="KW-0406">Ion transport</keyword>
<dbReference type="InterPro" id="IPR018212">
    <property type="entry name" value="Na/solute_symporter_CS"/>
</dbReference>
<dbReference type="CDD" id="cd11479">
    <property type="entry name" value="SLC5sbd_u3"/>
    <property type="match status" value="1"/>
</dbReference>
<keyword evidence="8 11" id="KW-0472">Membrane</keyword>
<feature type="transmembrane region" description="Helical" evidence="11">
    <location>
        <begin position="219"/>
        <end position="238"/>
    </location>
</feature>
<proteinExistence type="inferred from homology"/>
<gene>
    <name evidence="12" type="primary">opuE</name>
    <name evidence="12" type="ORF">LMG3431_03350</name>
</gene>
<keyword evidence="5 11" id="KW-0812">Transmembrane</keyword>
<evidence type="ECO:0000256" key="5">
    <source>
        <dbReference type="ARBA" id="ARBA00022692"/>
    </source>
</evidence>
<evidence type="ECO:0000313" key="12">
    <source>
        <dbReference type="EMBL" id="CAB3661390.1"/>
    </source>
</evidence>
<keyword evidence="9" id="KW-0915">Sodium</keyword>
<name>A0A6S6Z4A2_9BURK</name>